<dbReference type="GO" id="GO:0000287">
    <property type="term" value="F:magnesium ion binding"/>
    <property type="evidence" value="ECO:0007669"/>
    <property type="project" value="TreeGrafter"/>
</dbReference>
<dbReference type="SUPFAM" id="SSF144083">
    <property type="entry name" value="Magnesium transport protein CorA, transmembrane region"/>
    <property type="match status" value="1"/>
</dbReference>
<keyword evidence="5 14" id="KW-0812">Transmembrane</keyword>
<keyword evidence="9" id="KW-0406">Ion transport</keyword>
<dbReference type="SMART" id="SM00054">
    <property type="entry name" value="EFh"/>
    <property type="match status" value="1"/>
</dbReference>
<keyword evidence="4" id="KW-1003">Cell membrane</keyword>
<dbReference type="STRING" id="74557.A0A1V9ZQ92"/>
<dbReference type="Gene3D" id="1.10.238.10">
    <property type="entry name" value="EF-hand"/>
    <property type="match status" value="1"/>
</dbReference>
<dbReference type="PANTHER" id="PTHR46494:SF1">
    <property type="entry name" value="CORA FAMILY METAL ION TRANSPORTER (EUROFUNG)"/>
    <property type="match status" value="1"/>
</dbReference>
<sequence>MSEPSPTRQQHQPPTPSSENDANENSPLLSYDTFQSAKPLYTLAVRVDPHSVEEKWIEEDSPTTLHVSDVQKLHWDHANNVSEGTYSGSNRRKSTFSDDEAIDDEGLNILLDPYYDVTTGRMKRLFAYFTHDNTDAVTYEAFQHGLLALGIGYSEGVDFDAFVKKIDTNNDGKISFHEFVKVVQMIKLAHLFKPEYNLQAKTLKSVFRVVDYSAMNIHTVNPVQKIESFIFSSKPKWATVRWVHMAGISDLSDLHMRRLAIKYQLHPLAVEDCLKKSDSIRCKFEQYEDHAFLVLPVARPVEQKAHIIQDYIRSHRAALFEKDQALGDGVELDNDDYLSKKPGDLHDMLQNLHCLMRKPQQLCIFMARNSNILSVQENPDFDEDEKESSFKLWSSIYDENMCKSYSKLRNHDHTFLVVAIINAIVDDMRPLIQVFEVKIAILEALQAIEGTKFDTKLISHAKKQLIALDKVTRPFLDLIEGPLYDVNEFRTGEVKNYIRDVKDHLKQMASDIKDYQQALQAIITDDQYTRAKSQADVAQVISVVAALFLPGTFMTGLYGMNFDNMPELHTQNGYYVWWVVFITICTIMITYIKFYRQWI</sequence>
<evidence type="ECO:0000256" key="11">
    <source>
        <dbReference type="ARBA" id="ARBA00034269"/>
    </source>
</evidence>
<evidence type="ECO:0000256" key="1">
    <source>
        <dbReference type="ARBA" id="ARBA00004651"/>
    </source>
</evidence>
<keyword evidence="10 14" id="KW-0472">Membrane</keyword>
<evidence type="ECO:0000256" key="5">
    <source>
        <dbReference type="ARBA" id="ARBA00022692"/>
    </source>
</evidence>
<dbReference type="InterPro" id="IPR002523">
    <property type="entry name" value="MgTranspt_CorA/ZnTranspt_ZntB"/>
</dbReference>
<dbReference type="GO" id="GO:0050897">
    <property type="term" value="F:cobalt ion binding"/>
    <property type="evidence" value="ECO:0007669"/>
    <property type="project" value="TreeGrafter"/>
</dbReference>
<dbReference type="GO" id="GO:0015087">
    <property type="term" value="F:cobalt ion transmembrane transporter activity"/>
    <property type="evidence" value="ECO:0007669"/>
    <property type="project" value="TreeGrafter"/>
</dbReference>
<name>A0A1V9ZQ92_9STRA</name>
<dbReference type="SUPFAM" id="SSF47473">
    <property type="entry name" value="EF-hand"/>
    <property type="match status" value="1"/>
</dbReference>
<evidence type="ECO:0000313" key="17">
    <source>
        <dbReference type="Proteomes" id="UP000243217"/>
    </source>
</evidence>
<dbReference type="InterPro" id="IPR011992">
    <property type="entry name" value="EF-hand-dom_pair"/>
</dbReference>
<comment type="subcellular location">
    <subcellularLocation>
        <location evidence="1">Cell membrane</location>
        <topology evidence="1">Multi-pass membrane protein</topology>
    </subcellularLocation>
</comment>
<dbReference type="PROSITE" id="PS00018">
    <property type="entry name" value="EF_HAND_1"/>
    <property type="match status" value="1"/>
</dbReference>
<evidence type="ECO:0000259" key="15">
    <source>
        <dbReference type="PROSITE" id="PS50222"/>
    </source>
</evidence>
<protein>
    <submittedName>
        <fullName evidence="16">CorA Metal Ion Transporter (MIT) Family</fullName>
    </submittedName>
</protein>
<keyword evidence="7" id="KW-0460">Magnesium</keyword>
<dbReference type="InterPro" id="IPR045861">
    <property type="entry name" value="CorA_cytoplasmic_dom"/>
</dbReference>
<comment type="function">
    <text evidence="12">Mediates influx of magnesium ions. Alternates between open and closed states. Activated by low cytoplasmic Mg(2+) levels. Inactive when cytoplasmic Mg(2+) levels are high.</text>
</comment>
<evidence type="ECO:0000256" key="9">
    <source>
        <dbReference type="ARBA" id="ARBA00023065"/>
    </source>
</evidence>
<dbReference type="GO" id="GO:0005509">
    <property type="term" value="F:calcium ion binding"/>
    <property type="evidence" value="ECO:0007669"/>
    <property type="project" value="InterPro"/>
</dbReference>
<dbReference type="OrthoDB" id="165352at2759"/>
<evidence type="ECO:0000256" key="6">
    <source>
        <dbReference type="ARBA" id="ARBA00022837"/>
    </source>
</evidence>
<evidence type="ECO:0000256" key="14">
    <source>
        <dbReference type="SAM" id="Phobius"/>
    </source>
</evidence>
<comment type="similarity">
    <text evidence="2">Belongs to the CorA metal ion transporter (MIT) (TC 1.A.35) family.</text>
</comment>
<accession>A0A1V9ZQ92</accession>
<dbReference type="EMBL" id="JNBS01001741">
    <property type="protein sequence ID" value="OQS00192.1"/>
    <property type="molecule type" value="Genomic_DNA"/>
</dbReference>
<keyword evidence="6" id="KW-0106">Calcium</keyword>
<comment type="caution">
    <text evidence="16">The sequence shown here is derived from an EMBL/GenBank/DDBJ whole genome shotgun (WGS) entry which is preliminary data.</text>
</comment>
<proteinExistence type="inferred from homology"/>
<dbReference type="CDD" id="cd00051">
    <property type="entry name" value="EFh"/>
    <property type="match status" value="1"/>
</dbReference>
<reference evidence="16 17" key="1">
    <citation type="journal article" date="2014" name="Genome Biol. Evol.">
        <title>The secreted proteins of Achlya hypogyna and Thraustotheca clavata identify the ancestral oomycete secretome and reveal gene acquisitions by horizontal gene transfer.</title>
        <authorList>
            <person name="Misner I."/>
            <person name="Blouin N."/>
            <person name="Leonard G."/>
            <person name="Richards T.A."/>
            <person name="Lane C.E."/>
        </authorList>
    </citation>
    <scope>NUCLEOTIDE SEQUENCE [LARGE SCALE GENOMIC DNA]</scope>
    <source>
        <strain evidence="16 17">ATCC 34112</strain>
    </source>
</reference>
<dbReference type="Gene3D" id="1.20.58.340">
    <property type="entry name" value="Magnesium transport protein CorA, transmembrane region"/>
    <property type="match status" value="2"/>
</dbReference>
<evidence type="ECO:0000256" key="7">
    <source>
        <dbReference type="ARBA" id="ARBA00022842"/>
    </source>
</evidence>
<evidence type="ECO:0000256" key="13">
    <source>
        <dbReference type="SAM" id="MobiDB-lite"/>
    </source>
</evidence>
<dbReference type="Proteomes" id="UP000243217">
    <property type="component" value="Unassembled WGS sequence"/>
</dbReference>
<evidence type="ECO:0000256" key="12">
    <source>
        <dbReference type="ARBA" id="ARBA00045497"/>
    </source>
</evidence>
<keyword evidence="8 14" id="KW-1133">Transmembrane helix</keyword>
<organism evidence="16 17">
    <name type="scientific">Thraustotheca clavata</name>
    <dbReference type="NCBI Taxonomy" id="74557"/>
    <lineage>
        <taxon>Eukaryota</taxon>
        <taxon>Sar</taxon>
        <taxon>Stramenopiles</taxon>
        <taxon>Oomycota</taxon>
        <taxon>Saprolegniomycetes</taxon>
        <taxon>Saprolegniales</taxon>
        <taxon>Achlyaceae</taxon>
        <taxon>Thraustotheca</taxon>
    </lineage>
</organism>
<dbReference type="PROSITE" id="PS50222">
    <property type="entry name" value="EF_HAND_2"/>
    <property type="match status" value="1"/>
</dbReference>
<evidence type="ECO:0000256" key="2">
    <source>
        <dbReference type="ARBA" id="ARBA00009765"/>
    </source>
</evidence>
<dbReference type="SUPFAM" id="SSF143865">
    <property type="entry name" value="CorA soluble domain-like"/>
    <property type="match status" value="1"/>
</dbReference>
<evidence type="ECO:0000313" key="16">
    <source>
        <dbReference type="EMBL" id="OQS00192.1"/>
    </source>
</evidence>
<dbReference type="FunFam" id="1.20.58.340:FF:000004">
    <property type="entry name" value="Magnesium transport protein CorA"/>
    <property type="match status" value="1"/>
</dbReference>
<gene>
    <name evidence="16" type="ORF">THRCLA_06158</name>
</gene>
<dbReference type="Pfam" id="PF01544">
    <property type="entry name" value="CorA"/>
    <property type="match status" value="1"/>
</dbReference>
<feature type="transmembrane region" description="Helical" evidence="14">
    <location>
        <begin position="575"/>
        <end position="594"/>
    </location>
</feature>
<dbReference type="AlphaFoldDB" id="A0A1V9ZQ92"/>
<evidence type="ECO:0000256" key="4">
    <source>
        <dbReference type="ARBA" id="ARBA00022475"/>
    </source>
</evidence>
<feature type="domain" description="EF-hand" evidence="15">
    <location>
        <begin position="154"/>
        <end position="189"/>
    </location>
</feature>
<feature type="transmembrane region" description="Helical" evidence="14">
    <location>
        <begin position="540"/>
        <end position="560"/>
    </location>
</feature>
<dbReference type="PANTHER" id="PTHR46494">
    <property type="entry name" value="CORA FAMILY METAL ION TRANSPORTER (EUROFUNG)"/>
    <property type="match status" value="1"/>
</dbReference>
<evidence type="ECO:0000256" key="10">
    <source>
        <dbReference type="ARBA" id="ARBA00023136"/>
    </source>
</evidence>
<dbReference type="InterPro" id="IPR002048">
    <property type="entry name" value="EF_hand_dom"/>
</dbReference>
<keyword evidence="17" id="KW-1185">Reference proteome</keyword>
<dbReference type="GO" id="GO:0005886">
    <property type="term" value="C:plasma membrane"/>
    <property type="evidence" value="ECO:0007669"/>
    <property type="project" value="UniProtKB-SubCell"/>
</dbReference>
<feature type="region of interest" description="Disordered" evidence="13">
    <location>
        <begin position="1"/>
        <end position="31"/>
    </location>
</feature>
<dbReference type="Pfam" id="PF13499">
    <property type="entry name" value="EF-hand_7"/>
    <property type="match status" value="1"/>
</dbReference>
<dbReference type="InterPro" id="IPR045863">
    <property type="entry name" value="CorA_TM1_TM2"/>
</dbReference>
<dbReference type="Gene3D" id="3.30.460.20">
    <property type="entry name" value="CorA soluble domain-like"/>
    <property type="match status" value="1"/>
</dbReference>
<dbReference type="InterPro" id="IPR018247">
    <property type="entry name" value="EF_Hand_1_Ca_BS"/>
</dbReference>
<keyword evidence="3" id="KW-0813">Transport</keyword>
<dbReference type="GO" id="GO:0015095">
    <property type="term" value="F:magnesium ion transmembrane transporter activity"/>
    <property type="evidence" value="ECO:0007669"/>
    <property type="project" value="TreeGrafter"/>
</dbReference>
<comment type="catalytic activity">
    <reaction evidence="11">
        <text>Mg(2+)(in) = Mg(2+)(out)</text>
        <dbReference type="Rhea" id="RHEA:29827"/>
        <dbReference type="ChEBI" id="CHEBI:18420"/>
    </reaction>
</comment>
<evidence type="ECO:0000256" key="8">
    <source>
        <dbReference type="ARBA" id="ARBA00022989"/>
    </source>
</evidence>
<evidence type="ECO:0000256" key="3">
    <source>
        <dbReference type="ARBA" id="ARBA00022448"/>
    </source>
</evidence>